<feature type="active site" description="Proton acceptor" evidence="4">
    <location>
        <position position="15"/>
    </location>
</feature>
<feature type="domain" description="Beta-xylosidase C-terminal Concanavalin A-like" evidence="7">
    <location>
        <begin position="306"/>
        <end position="504"/>
    </location>
</feature>
<dbReference type="Proteomes" id="UP000810292">
    <property type="component" value="Unassembled WGS sequence"/>
</dbReference>
<dbReference type="InterPro" id="IPR023296">
    <property type="entry name" value="Glyco_hydro_beta-prop_sf"/>
</dbReference>
<keyword evidence="2 6" id="KW-0378">Hydrolase</keyword>
<evidence type="ECO:0000256" key="4">
    <source>
        <dbReference type="PIRSR" id="PIRSR606710-1"/>
    </source>
</evidence>
<dbReference type="InterPro" id="IPR013320">
    <property type="entry name" value="ConA-like_dom_sf"/>
</dbReference>
<dbReference type="InterPro" id="IPR041542">
    <property type="entry name" value="GH43_C2"/>
</dbReference>
<dbReference type="Gene3D" id="2.115.10.20">
    <property type="entry name" value="Glycosyl hydrolase domain, family 43"/>
    <property type="match status" value="1"/>
</dbReference>
<evidence type="ECO:0000256" key="1">
    <source>
        <dbReference type="ARBA" id="ARBA00009865"/>
    </source>
</evidence>
<protein>
    <submittedName>
        <fullName evidence="8">Glycoside hydrolase 43 family protein</fullName>
    </submittedName>
</protein>
<organism evidence="8 9">
    <name type="scientific">Candidatus Ornithospirochaeta stercoravium</name>
    <dbReference type="NCBI Taxonomy" id="2840897"/>
    <lineage>
        <taxon>Bacteria</taxon>
        <taxon>Pseudomonadati</taxon>
        <taxon>Spirochaetota</taxon>
        <taxon>Spirochaetia</taxon>
        <taxon>Spirochaetales</taxon>
        <taxon>Spirochaetaceae</taxon>
        <taxon>Spirochaetaceae incertae sedis</taxon>
        <taxon>Candidatus Ornithospirochaeta</taxon>
    </lineage>
</organism>
<evidence type="ECO:0000313" key="9">
    <source>
        <dbReference type="Proteomes" id="UP000810292"/>
    </source>
</evidence>
<evidence type="ECO:0000256" key="2">
    <source>
        <dbReference type="ARBA" id="ARBA00022801"/>
    </source>
</evidence>
<dbReference type="CDD" id="cd09001">
    <property type="entry name" value="GH43_FsAxh1-like"/>
    <property type="match status" value="1"/>
</dbReference>
<dbReference type="InterPro" id="IPR051795">
    <property type="entry name" value="Glycosyl_Hydrlase_43"/>
</dbReference>
<accession>A0A9D9IAB9</accession>
<reference evidence="8" key="2">
    <citation type="journal article" date="2021" name="PeerJ">
        <title>Extensive microbial diversity within the chicken gut microbiome revealed by metagenomics and culture.</title>
        <authorList>
            <person name="Gilroy R."/>
            <person name="Ravi A."/>
            <person name="Getino M."/>
            <person name="Pursley I."/>
            <person name="Horton D.L."/>
            <person name="Alikhan N.F."/>
            <person name="Baker D."/>
            <person name="Gharbi K."/>
            <person name="Hall N."/>
            <person name="Watson M."/>
            <person name="Adriaenssens E.M."/>
            <person name="Foster-Nyarko E."/>
            <person name="Jarju S."/>
            <person name="Secka A."/>
            <person name="Antonio M."/>
            <person name="Oren A."/>
            <person name="Chaudhuri R.R."/>
            <person name="La Ragione R."/>
            <person name="Hildebrand F."/>
            <person name="Pallen M.J."/>
        </authorList>
    </citation>
    <scope>NUCLEOTIDE SEQUENCE</scope>
    <source>
        <strain evidence="8">14700</strain>
    </source>
</reference>
<gene>
    <name evidence="8" type="ORF">IAA72_00045</name>
</gene>
<dbReference type="PANTHER" id="PTHR42812">
    <property type="entry name" value="BETA-XYLOSIDASE"/>
    <property type="match status" value="1"/>
</dbReference>
<dbReference type="SUPFAM" id="SSF49899">
    <property type="entry name" value="Concanavalin A-like lectins/glucanases"/>
    <property type="match status" value="1"/>
</dbReference>
<dbReference type="GO" id="GO:0004553">
    <property type="term" value="F:hydrolase activity, hydrolyzing O-glycosyl compounds"/>
    <property type="evidence" value="ECO:0007669"/>
    <property type="project" value="InterPro"/>
</dbReference>
<comment type="caution">
    <text evidence="8">The sequence shown here is derived from an EMBL/GenBank/DDBJ whole genome shotgun (WGS) entry which is preliminary data.</text>
</comment>
<dbReference type="Gene3D" id="2.60.120.200">
    <property type="match status" value="1"/>
</dbReference>
<feature type="site" description="Important for catalytic activity, responsible for pKa modulation of the active site Glu and correct orientation of both the proton donor and substrate" evidence="5">
    <location>
        <position position="121"/>
    </location>
</feature>
<comment type="similarity">
    <text evidence="1 6">Belongs to the glycosyl hydrolase 43 family.</text>
</comment>
<dbReference type="SUPFAM" id="SSF75005">
    <property type="entry name" value="Arabinanase/levansucrase/invertase"/>
    <property type="match status" value="1"/>
</dbReference>
<dbReference type="GO" id="GO:0005975">
    <property type="term" value="P:carbohydrate metabolic process"/>
    <property type="evidence" value="ECO:0007669"/>
    <property type="project" value="InterPro"/>
</dbReference>
<dbReference type="Pfam" id="PF17851">
    <property type="entry name" value="GH43_C2"/>
    <property type="match status" value="1"/>
</dbReference>
<evidence type="ECO:0000256" key="5">
    <source>
        <dbReference type="PIRSR" id="PIRSR606710-2"/>
    </source>
</evidence>
<evidence type="ECO:0000256" key="3">
    <source>
        <dbReference type="ARBA" id="ARBA00023295"/>
    </source>
</evidence>
<evidence type="ECO:0000259" key="7">
    <source>
        <dbReference type="Pfam" id="PF17851"/>
    </source>
</evidence>
<keyword evidence="3 6" id="KW-0326">Glycosidase</keyword>
<dbReference type="PANTHER" id="PTHR42812:SF12">
    <property type="entry name" value="BETA-XYLOSIDASE-RELATED"/>
    <property type="match status" value="1"/>
</dbReference>
<dbReference type="Pfam" id="PF04616">
    <property type="entry name" value="Glyco_hydro_43"/>
    <property type="match status" value="1"/>
</dbReference>
<dbReference type="EMBL" id="JADIMF010000001">
    <property type="protein sequence ID" value="MBO8468159.1"/>
    <property type="molecule type" value="Genomic_DNA"/>
</dbReference>
<feature type="active site" description="Proton donor" evidence="4">
    <location>
        <position position="179"/>
    </location>
</feature>
<reference evidence="8" key="1">
    <citation type="submission" date="2020-10" db="EMBL/GenBank/DDBJ databases">
        <authorList>
            <person name="Gilroy R."/>
        </authorList>
    </citation>
    <scope>NUCLEOTIDE SEQUENCE</scope>
    <source>
        <strain evidence="8">14700</strain>
    </source>
</reference>
<dbReference type="AlphaFoldDB" id="A0A9D9IAB9"/>
<evidence type="ECO:0000313" key="8">
    <source>
        <dbReference type="EMBL" id="MBO8468159.1"/>
    </source>
</evidence>
<proteinExistence type="inferred from homology"/>
<name>A0A9D9IAB9_9SPIO</name>
<dbReference type="InterPro" id="IPR006710">
    <property type="entry name" value="Glyco_hydro_43"/>
</dbReference>
<evidence type="ECO:0000256" key="6">
    <source>
        <dbReference type="RuleBase" id="RU361187"/>
    </source>
</evidence>
<sequence>MIMYTNPIIYADYSDPDPVRVGDDFYMVASSFTYLPGVPILHSKDLVHWELINYAVKSLPFDKYKVPSHGSGTWAPSIRYHNGEFFIFIPLVDEGIMVARSKDIRGEFKLNMLTHTKGWIDPCPLWDDDGRTYMVFAFAGSRAGIKNRLALIEIDAECTKTIGDYSVIFRGELIADTCEGPKAYKRNGYYYILFPAGGVKSGWQACIRAKDIHGPYEYKPVMHQGPTSITGPHQGGWVSAPDGSDWFLHFQDVYELGRIIHLQPMRFTEEDWPVIGFDKDGDGIGEPVYEWPEPVKDGPHYSLKVSDGFDSDKLSLQWQWQANPDESNYSLTERKGYLRMYPWKNDKRDNLLWYAPNALTEIPQSDSFIAGSYLELNGKKDGDFAAIGMIGHRYGYIGLYYEKGEYSIRVYSGHVTAITYEGEAEEELLYSERIDTDKVYLRIDLRKDKNYFLSYSLDGVTYKTINHIFTLEAATWTGAKLMLWCANKENNDSVGYADFDYFRVN</sequence>